<evidence type="ECO:0000256" key="1">
    <source>
        <dbReference type="SAM" id="SignalP"/>
    </source>
</evidence>
<dbReference type="InterPro" id="IPR025293">
    <property type="entry name" value="YfiR/HmsC-like"/>
</dbReference>
<evidence type="ECO:0000313" key="2">
    <source>
        <dbReference type="EMBL" id="RKJ96346.1"/>
    </source>
</evidence>
<accession>A0A420KAV7</accession>
<organism evidence="2 3">
    <name type="scientific">Alicycliphilus denitrificans</name>
    <dbReference type="NCBI Taxonomy" id="179636"/>
    <lineage>
        <taxon>Bacteria</taxon>
        <taxon>Pseudomonadati</taxon>
        <taxon>Pseudomonadota</taxon>
        <taxon>Betaproteobacteria</taxon>
        <taxon>Burkholderiales</taxon>
        <taxon>Comamonadaceae</taxon>
        <taxon>Alicycliphilus</taxon>
    </lineage>
</organism>
<reference evidence="2 3" key="1">
    <citation type="submission" date="2018-09" db="EMBL/GenBank/DDBJ databases">
        <title>Genome comparison of Alicycliphilus sp. BQ1, a polyurethanolytic bacterium, with its closest phylogenetic relatives Alicycliphilus denitrificans BC and K601, unable to attack polyurethane.</title>
        <authorList>
            <person name="Loza-Tavera H."/>
            <person name="Lozano L."/>
            <person name="Cevallos M."/>
            <person name="Maya-Lucas O."/>
            <person name="Garcia-Mena J."/>
            <person name="Hernandez J."/>
        </authorList>
    </citation>
    <scope>NUCLEOTIDE SEQUENCE [LARGE SCALE GENOMIC DNA]</scope>
    <source>
        <strain evidence="2 3">BQ1</strain>
    </source>
</reference>
<dbReference type="AlphaFoldDB" id="A0A420KAV7"/>
<sequence>MRALVALCALWLAAGAARAQEIVTDEKSQAVAKTVLGILGYTRWPSAPQTVRLCVVGPTEYADELLKGGLLPGERRVQVRRMRLDDAELLSQCDGVYAGMLDDAAWRQLRARLESQPLLSISERQELCPIGCMFCLDVREGGVAFETNLDSVARSGVRVNPRVLQLARRKGGA</sequence>
<protein>
    <submittedName>
        <fullName evidence="2">YfiR family protein</fullName>
    </submittedName>
</protein>
<dbReference type="Pfam" id="PF13689">
    <property type="entry name" value="DUF4154"/>
    <property type="match status" value="1"/>
</dbReference>
<gene>
    <name evidence="2" type="ORF">CE154_009890</name>
</gene>
<name>A0A420KAV7_9BURK</name>
<comment type="caution">
    <text evidence="2">The sequence shown here is derived from an EMBL/GenBank/DDBJ whole genome shotgun (WGS) entry which is preliminary data.</text>
</comment>
<feature type="signal peptide" evidence="1">
    <location>
        <begin position="1"/>
        <end position="19"/>
    </location>
</feature>
<keyword evidence="1" id="KW-0732">Signal</keyword>
<dbReference type="EMBL" id="NKDB02000002">
    <property type="protein sequence ID" value="RKJ96346.1"/>
    <property type="molecule type" value="Genomic_DNA"/>
</dbReference>
<dbReference type="RefSeq" id="WP_094437921.1">
    <property type="nucleotide sequence ID" value="NZ_NKDB02000002.1"/>
</dbReference>
<evidence type="ECO:0000313" key="3">
    <source>
        <dbReference type="Proteomes" id="UP000216225"/>
    </source>
</evidence>
<dbReference type="Proteomes" id="UP000216225">
    <property type="component" value="Unassembled WGS sequence"/>
</dbReference>
<proteinExistence type="predicted"/>
<feature type="chain" id="PRO_5019459410" evidence="1">
    <location>
        <begin position="20"/>
        <end position="173"/>
    </location>
</feature>